<comment type="caution">
    <text evidence="2">The sequence shown here is derived from an EMBL/GenBank/DDBJ whole genome shotgun (WGS) entry which is preliminary data.</text>
</comment>
<accession>A0AAV5VMU2</accession>
<dbReference type="Proteomes" id="UP001432322">
    <property type="component" value="Unassembled WGS sequence"/>
</dbReference>
<feature type="region of interest" description="Disordered" evidence="1">
    <location>
        <begin position="1"/>
        <end position="28"/>
    </location>
</feature>
<dbReference type="EMBL" id="BTSY01000003">
    <property type="protein sequence ID" value="GMT20027.1"/>
    <property type="molecule type" value="Genomic_DNA"/>
</dbReference>
<keyword evidence="3" id="KW-1185">Reference proteome</keyword>
<feature type="compositionally biased region" description="Low complexity" evidence="1">
    <location>
        <begin position="17"/>
        <end position="28"/>
    </location>
</feature>
<proteinExistence type="predicted"/>
<feature type="non-terminal residue" evidence="2">
    <location>
        <position position="1"/>
    </location>
</feature>
<evidence type="ECO:0000313" key="2">
    <source>
        <dbReference type="EMBL" id="GMT20027.1"/>
    </source>
</evidence>
<evidence type="ECO:0000256" key="1">
    <source>
        <dbReference type="SAM" id="MobiDB-lite"/>
    </source>
</evidence>
<reference evidence="2" key="1">
    <citation type="submission" date="2023-10" db="EMBL/GenBank/DDBJ databases">
        <title>Genome assembly of Pristionchus species.</title>
        <authorList>
            <person name="Yoshida K."/>
            <person name="Sommer R.J."/>
        </authorList>
    </citation>
    <scope>NUCLEOTIDE SEQUENCE</scope>
    <source>
        <strain evidence="2">RS5133</strain>
    </source>
</reference>
<feature type="compositionally biased region" description="Polar residues" evidence="1">
    <location>
        <begin position="1"/>
        <end position="16"/>
    </location>
</feature>
<protein>
    <submittedName>
        <fullName evidence="2">Uncharacterized protein</fullName>
    </submittedName>
</protein>
<organism evidence="2 3">
    <name type="scientific">Pristionchus fissidentatus</name>
    <dbReference type="NCBI Taxonomy" id="1538716"/>
    <lineage>
        <taxon>Eukaryota</taxon>
        <taxon>Metazoa</taxon>
        <taxon>Ecdysozoa</taxon>
        <taxon>Nematoda</taxon>
        <taxon>Chromadorea</taxon>
        <taxon>Rhabditida</taxon>
        <taxon>Rhabditina</taxon>
        <taxon>Diplogasteromorpha</taxon>
        <taxon>Diplogasteroidea</taxon>
        <taxon>Neodiplogasteridae</taxon>
        <taxon>Pristionchus</taxon>
    </lineage>
</organism>
<name>A0AAV5VMU2_9BILA</name>
<dbReference type="AlphaFoldDB" id="A0AAV5VMU2"/>
<gene>
    <name evidence="2" type="ORF">PFISCL1PPCAC_11324</name>
</gene>
<evidence type="ECO:0000313" key="3">
    <source>
        <dbReference type="Proteomes" id="UP001432322"/>
    </source>
</evidence>
<sequence length="168" mass="17995">TSDPAPSFSPALSINNQPSVATPAPQPTTTVPSIAGLNSMMMAANPLLYMSALANVSNGTSSTSSSSFPSFSLLDSSCVAMLMKMAVDLDLTLSYHKRRGEAEIAFESNRTAEKSGGRGKMIAFSDLGKDIRVSERVNGSNTESELWTKTDVHQFQWAIRGKCTKILK</sequence>